<comment type="subcellular location">
    <subcellularLocation>
        <location evidence="1">Cell membrane</location>
        <topology evidence="1">Single-pass membrane protein</topology>
    </subcellularLocation>
</comment>
<evidence type="ECO:0000256" key="4">
    <source>
        <dbReference type="ARBA" id="ARBA00022989"/>
    </source>
</evidence>
<dbReference type="InterPro" id="IPR003538">
    <property type="entry name" value="TonB"/>
</dbReference>
<dbReference type="PANTHER" id="PTHR30558">
    <property type="entry name" value="EXBD MEMBRANE COMPONENT OF PMF-DRIVEN MACROMOLECULE IMPORT SYSTEM"/>
    <property type="match status" value="1"/>
</dbReference>
<dbReference type="NCBIfam" id="TIGR01352">
    <property type="entry name" value="tonB_Cterm"/>
    <property type="match status" value="1"/>
</dbReference>
<evidence type="ECO:0000256" key="7">
    <source>
        <dbReference type="SAM" id="Phobius"/>
    </source>
</evidence>
<keyword evidence="5 7" id="KW-0472">Membrane</keyword>
<feature type="compositionally biased region" description="Pro residues" evidence="6">
    <location>
        <begin position="158"/>
        <end position="172"/>
    </location>
</feature>
<dbReference type="EMBL" id="CAJNIZ010013336">
    <property type="protein sequence ID" value="CAE7347096.1"/>
    <property type="molecule type" value="Genomic_DNA"/>
</dbReference>
<keyword evidence="3 7" id="KW-0812">Transmembrane</keyword>
<keyword evidence="2" id="KW-1003">Cell membrane</keyword>
<organism evidence="9 10">
    <name type="scientific">Symbiodinium pilosum</name>
    <name type="common">Dinoflagellate</name>
    <dbReference type="NCBI Taxonomy" id="2952"/>
    <lineage>
        <taxon>Eukaryota</taxon>
        <taxon>Sar</taxon>
        <taxon>Alveolata</taxon>
        <taxon>Dinophyceae</taxon>
        <taxon>Suessiales</taxon>
        <taxon>Symbiodiniaceae</taxon>
        <taxon>Symbiodinium</taxon>
    </lineage>
</organism>
<dbReference type="Proteomes" id="UP000649617">
    <property type="component" value="Unassembled WGS sequence"/>
</dbReference>
<dbReference type="InterPro" id="IPR003400">
    <property type="entry name" value="ExbD"/>
</dbReference>
<dbReference type="AlphaFoldDB" id="A0A812PKP0"/>
<dbReference type="InterPro" id="IPR006260">
    <property type="entry name" value="TonB/TolA_C"/>
</dbReference>
<dbReference type="PRINTS" id="PR01374">
    <property type="entry name" value="TONBPROTEIN"/>
</dbReference>
<evidence type="ECO:0000256" key="2">
    <source>
        <dbReference type="ARBA" id="ARBA00022475"/>
    </source>
</evidence>
<evidence type="ECO:0000256" key="3">
    <source>
        <dbReference type="ARBA" id="ARBA00022692"/>
    </source>
</evidence>
<gene>
    <name evidence="9" type="primary">exbD2</name>
    <name evidence="9" type="ORF">SPIL2461_LOCUS8228</name>
</gene>
<keyword evidence="4 7" id="KW-1133">Transmembrane helix</keyword>
<dbReference type="GO" id="GO:0022857">
    <property type="term" value="F:transmembrane transporter activity"/>
    <property type="evidence" value="ECO:0007669"/>
    <property type="project" value="InterPro"/>
</dbReference>
<dbReference type="Gene3D" id="3.30.420.270">
    <property type="match status" value="1"/>
</dbReference>
<evidence type="ECO:0000256" key="5">
    <source>
        <dbReference type="ARBA" id="ARBA00023136"/>
    </source>
</evidence>
<dbReference type="Pfam" id="PF02472">
    <property type="entry name" value="ExbD"/>
    <property type="match status" value="1"/>
</dbReference>
<evidence type="ECO:0000256" key="1">
    <source>
        <dbReference type="ARBA" id="ARBA00004162"/>
    </source>
</evidence>
<dbReference type="PANTHER" id="PTHR30558:SF13">
    <property type="entry name" value="BIOPOLYMER TRANSPORT PROTEIN EXBD2"/>
    <property type="match status" value="1"/>
</dbReference>
<evidence type="ECO:0000256" key="6">
    <source>
        <dbReference type="SAM" id="MobiDB-lite"/>
    </source>
</evidence>
<dbReference type="GO" id="GO:0005886">
    <property type="term" value="C:plasma membrane"/>
    <property type="evidence" value="ECO:0007669"/>
    <property type="project" value="UniProtKB-SubCell"/>
</dbReference>
<dbReference type="Pfam" id="PF03544">
    <property type="entry name" value="TonB_C"/>
    <property type="match status" value="1"/>
</dbReference>
<keyword evidence="10" id="KW-1185">Reference proteome</keyword>
<sequence>MRRGRVRRRGGGDEDADINLTPMLDVVFIMLIFFIVTATFIKQAGIEVSRPEAVTGEQKPTVAMLIAIAPNGDIWIDKKRVDPATVRAHIERLHSENPKGGLVVQADKESTNEKLMAVLSAAVIANDEAKIEDGVKGKLLDMVRLAEDEDIQTKQRKPTPPPPPDEPPPDMPKPQFDSSDVSQGVDIGAVDVNVSLDVGGGGFSSDGEYLPIVKVAPVYPRRAQTRGIEGYVVLEFIVTKTGAVRDPVVIEAKPPGIFDRSAINAALKFKYKPKVVNGDAIDVAGVRNRITFELADG</sequence>
<feature type="domain" description="TonB C-terminal" evidence="8">
    <location>
        <begin position="204"/>
        <end position="297"/>
    </location>
</feature>
<dbReference type="GO" id="GO:0015891">
    <property type="term" value="P:siderophore transport"/>
    <property type="evidence" value="ECO:0007669"/>
    <property type="project" value="InterPro"/>
</dbReference>
<proteinExistence type="predicted"/>
<comment type="caution">
    <text evidence="9">The sequence shown here is derived from an EMBL/GenBank/DDBJ whole genome shotgun (WGS) entry which is preliminary data.</text>
</comment>
<evidence type="ECO:0000259" key="8">
    <source>
        <dbReference type="PROSITE" id="PS52015"/>
    </source>
</evidence>
<evidence type="ECO:0000313" key="10">
    <source>
        <dbReference type="Proteomes" id="UP000649617"/>
    </source>
</evidence>
<dbReference type="PROSITE" id="PS52015">
    <property type="entry name" value="TONB_CTD"/>
    <property type="match status" value="1"/>
</dbReference>
<dbReference type="Gene3D" id="3.30.1150.10">
    <property type="match status" value="1"/>
</dbReference>
<dbReference type="InterPro" id="IPR037682">
    <property type="entry name" value="TonB_C"/>
</dbReference>
<dbReference type="SUPFAM" id="SSF74653">
    <property type="entry name" value="TolA/TonB C-terminal domain"/>
    <property type="match status" value="1"/>
</dbReference>
<feature type="region of interest" description="Disordered" evidence="6">
    <location>
        <begin position="148"/>
        <end position="182"/>
    </location>
</feature>
<evidence type="ECO:0000313" key="9">
    <source>
        <dbReference type="EMBL" id="CAE7347096.1"/>
    </source>
</evidence>
<reference evidence="9" key="1">
    <citation type="submission" date="2021-02" db="EMBL/GenBank/DDBJ databases">
        <authorList>
            <person name="Dougan E. K."/>
            <person name="Rhodes N."/>
            <person name="Thang M."/>
            <person name="Chan C."/>
        </authorList>
    </citation>
    <scope>NUCLEOTIDE SEQUENCE</scope>
</reference>
<name>A0A812PKP0_SYMPI</name>
<accession>A0A812PKP0</accession>
<feature type="transmembrane region" description="Helical" evidence="7">
    <location>
        <begin position="20"/>
        <end position="41"/>
    </location>
</feature>
<dbReference type="GO" id="GO:0031992">
    <property type="term" value="F:energy transducer activity"/>
    <property type="evidence" value="ECO:0007669"/>
    <property type="project" value="InterPro"/>
</dbReference>
<protein>
    <submittedName>
        <fullName evidence="9">ExbD2 protein</fullName>
    </submittedName>
</protein>
<dbReference type="OrthoDB" id="10055992at2759"/>